<accession>A0A9Q8PGK1</accession>
<evidence type="ECO:0000313" key="1">
    <source>
        <dbReference type="EMBL" id="UJO22078.1"/>
    </source>
</evidence>
<dbReference type="KEGG" id="ffu:CLAFUR5_09674"/>
<keyword evidence="2" id="KW-1185">Reference proteome</keyword>
<dbReference type="GeneID" id="71989552"/>
<sequence>MSSPAPEVGTGVAKKCRLLMLPAELRVFVYEELLEHEGKGAKSLSPQILLACKQINREAQPILDNNLKRLSFIRIHADDDGVTIKHGEAPSTQIDRIKHLSAASDAVPPVPTGHTHAIIHLHLADRTFASQIHTSFLLNQHLYLLVAQLNNSKILSLSLSLSLRSRTKHSSDPEAYDWRTILWPLTRVGPKVTVSHRHSDISQASFQHLSSPRVQDEMPVTTLSTFLKLRRNVEVFSEISMEAGVNSDEARRVVERLCGQRFLPDLDRGLVCYPMTAKQMEELVGERYQETMRVLDGDWFRQAVLDSMVFPGVQQAF</sequence>
<dbReference type="EMBL" id="CP090171">
    <property type="protein sequence ID" value="UJO22078.1"/>
    <property type="molecule type" value="Genomic_DNA"/>
</dbReference>
<dbReference type="Proteomes" id="UP000756132">
    <property type="component" value="Chromosome 9"/>
</dbReference>
<evidence type="ECO:0000313" key="2">
    <source>
        <dbReference type="Proteomes" id="UP000756132"/>
    </source>
</evidence>
<name>A0A9Q8PGK1_PASFU</name>
<reference evidence="1" key="1">
    <citation type="submission" date="2021-12" db="EMBL/GenBank/DDBJ databases">
        <authorList>
            <person name="Zaccaron A."/>
            <person name="Stergiopoulos I."/>
        </authorList>
    </citation>
    <scope>NUCLEOTIDE SEQUENCE</scope>
    <source>
        <strain evidence="1">Race5_Kim</strain>
    </source>
</reference>
<gene>
    <name evidence="1" type="ORF">CLAFUR5_09674</name>
</gene>
<proteinExistence type="predicted"/>
<reference evidence="1" key="2">
    <citation type="journal article" date="2022" name="Microb. Genom.">
        <title>A chromosome-scale genome assembly of the tomato pathogen Cladosporium fulvum reveals a compartmentalized genome architecture and the presence of a dispensable chromosome.</title>
        <authorList>
            <person name="Zaccaron A.Z."/>
            <person name="Chen L.H."/>
            <person name="Samaras A."/>
            <person name="Stergiopoulos I."/>
        </authorList>
    </citation>
    <scope>NUCLEOTIDE SEQUENCE</scope>
    <source>
        <strain evidence="1">Race5_Kim</strain>
    </source>
</reference>
<dbReference type="AlphaFoldDB" id="A0A9Q8PGK1"/>
<protein>
    <submittedName>
        <fullName evidence="1">Uncharacterized protein</fullName>
    </submittedName>
</protein>
<dbReference type="RefSeq" id="XP_047766444.1">
    <property type="nucleotide sequence ID" value="XM_047908822.1"/>
</dbReference>
<organism evidence="1 2">
    <name type="scientific">Passalora fulva</name>
    <name type="common">Tomato leaf mold</name>
    <name type="synonym">Cladosporium fulvum</name>
    <dbReference type="NCBI Taxonomy" id="5499"/>
    <lineage>
        <taxon>Eukaryota</taxon>
        <taxon>Fungi</taxon>
        <taxon>Dikarya</taxon>
        <taxon>Ascomycota</taxon>
        <taxon>Pezizomycotina</taxon>
        <taxon>Dothideomycetes</taxon>
        <taxon>Dothideomycetidae</taxon>
        <taxon>Mycosphaerellales</taxon>
        <taxon>Mycosphaerellaceae</taxon>
        <taxon>Fulvia</taxon>
    </lineage>
</organism>